<dbReference type="InterPro" id="IPR019974">
    <property type="entry name" value="XPG_CS"/>
</dbReference>
<dbReference type="GO" id="GO:0005634">
    <property type="term" value="C:nucleus"/>
    <property type="evidence" value="ECO:0007669"/>
    <property type="project" value="UniProtKB-SubCell"/>
</dbReference>
<feature type="region of interest" description="Disordered" evidence="16">
    <location>
        <begin position="1243"/>
        <end position="1298"/>
    </location>
</feature>
<feature type="domain" description="XPG N-terminal" evidence="18">
    <location>
        <begin position="1"/>
        <end position="98"/>
    </location>
</feature>
<feature type="compositionally biased region" description="Basic residues" evidence="16">
    <location>
        <begin position="929"/>
        <end position="938"/>
    </location>
</feature>
<dbReference type="PRINTS" id="PR00853">
    <property type="entry name" value="XPGRADSUPER"/>
</dbReference>
<dbReference type="PANTHER" id="PTHR16171:SF7">
    <property type="entry name" value="DNA REPAIR PROTEIN RAD2"/>
    <property type="match status" value="1"/>
</dbReference>
<comment type="cofactor">
    <cofactor evidence="1">
        <name>Mg(2+)</name>
        <dbReference type="ChEBI" id="CHEBI:18420"/>
    </cofactor>
</comment>
<dbReference type="InterPro" id="IPR008918">
    <property type="entry name" value="HhH2"/>
</dbReference>
<comment type="similarity">
    <text evidence="14">Belongs to the XPG/RAD2 endonuclease family. GEN subfamily.</text>
</comment>
<keyword evidence="5" id="KW-0540">Nuclease</keyword>
<dbReference type="InterPro" id="IPR029060">
    <property type="entry name" value="PIN-like_dom_sf"/>
</dbReference>
<comment type="similarity">
    <text evidence="3">Belongs to the XPG/RAD2 endonuclease family. XPG subfamily.</text>
</comment>
<proteinExistence type="inferred from homology"/>
<feature type="region of interest" description="Disordered" evidence="16">
    <location>
        <begin position="819"/>
        <end position="1047"/>
    </location>
</feature>
<dbReference type="InterPro" id="IPR006086">
    <property type="entry name" value="XPG-I_dom"/>
</dbReference>
<dbReference type="SMART" id="SM00485">
    <property type="entry name" value="XPGN"/>
    <property type="match status" value="1"/>
</dbReference>
<dbReference type="CDD" id="cd09868">
    <property type="entry name" value="PIN_XPG_RAD2"/>
    <property type="match status" value="1"/>
</dbReference>
<keyword evidence="10" id="KW-0460">Magnesium</keyword>
<feature type="compositionally biased region" description="Basic residues" evidence="16">
    <location>
        <begin position="1844"/>
        <end position="1858"/>
    </location>
</feature>
<dbReference type="PANTHER" id="PTHR16171">
    <property type="entry name" value="DNA REPAIR PROTEIN COMPLEMENTING XP-G CELLS-RELATED"/>
    <property type="match status" value="1"/>
</dbReference>
<keyword evidence="9" id="KW-0378">Hydrolase</keyword>
<keyword evidence="12" id="KW-0234">DNA repair</keyword>
<feature type="compositionally biased region" description="Basic and acidic residues" evidence="16">
    <location>
        <begin position="1281"/>
        <end position="1292"/>
    </location>
</feature>
<dbReference type="SMART" id="SM00279">
    <property type="entry name" value="HhH2"/>
    <property type="match status" value="1"/>
</dbReference>
<feature type="region of interest" description="Disordered" evidence="16">
    <location>
        <begin position="664"/>
        <end position="687"/>
    </location>
</feature>
<gene>
    <name evidence="19" type="ORF">BESB_064970</name>
</gene>
<sequence>MGVKGLWDLLAPAGRRVPAGNLKGKVAAVDAAIWLVQFLHAMKRPDGSPMPAAHLVGFFNRLCRLLFFQIRPIIVFDGPPPYLKRQTLLARKRQRQQQEKNLRSVVARLLLNQLKEKRRQEQEGSTPHEPSAAQAPLPEDAVTIPDSSKSPSVSLVPSTTPTPPQEASSSASGAPAVASTGSGGSSATALVSVPSSSSGRSVGTRGDDARGDEEGTLAGALFTSSDEGDPASGAARRRGHRPAHSARTCKAIRVRRASSHSEASSASSVDIEVEAESDDEVSVEAESRGRSLARTVPEELRGFLSSRRQLGELPMPSILSMPASAASTKAFESMGLPALVKRGRDGEARKVVRRAEDFKAYRLEDDSFVQLPLDAEIDQEVFDLLPPKVQFQILTQLRDAWLHDSRVKALQAKNNIFVFSNVQLESYMRSVQANQHLTKVKRRLAAAQLEDGEPSRLDDEPASAYYTSASSAPASGLTPSLALPSPSLPVLPGGGTGHVEGLKEEACSPVMSPASPARGQSGFHSQVLSRPLHLFSGDGGPGAAYGPSRQPMLTEMTSLSGVLLGGRQAAPLSGGRGFHSGDRAFSLDADLRKLSRQRAFMNDLTRTARPLEAPKEAALLAPSELLAAAAAACTSGVAESRGGSLQAKDEKGLWRKLKAEEDERRLQASDRLTREGGRWKPKEGDEDDDAIVVTASGERQHIALLDDAEIFGADFFSPTADSSVAAAASTHRKSDAKQAVPRRSQVAEVTSLLDQTEDMLTRREAREIIFVDADEEASSQAAAEESSERGPTAPASEEQKSEILTLSDDDGDEFADCVVDTCDGPTSPAPAVRPPSGPELREGSSVCSPLRSSVSTPLSQEASGTAAAPESRATALPPPSSPPSDEETRAQAKAGSLTETSASRELGDADLTSASPGDRMEPAYTAAARRTRMRRRFGFGRSRESVSAKGGESAVSVANPPSLVQAKRDVGEDLSAPRRSSLSPESLTSSLVSSTASARSDSTRVPIMLESPAVDREPRRASRRTSGRGRGDAAREASQLEATKAAPRRARALRVYLKQEENLSTNLGIYLGFPFYTGVDASTASTEEEHREQAARPAVTQEATASHATRVSPTAVSVESDTGSVDADCTNGLSAESTPARRAEETDHKGDTAPEASAADEVEKLLAELGSVSFPQAEGAALALLRDAAEAGASEDEQDSDAAEGSQKRRRRKGWKNEEEDGEFMQLWLAVFPQLKEHLLADERASSNTKRERQRKAKQVVSLSVEESLERSDFDGPSEAEGDKPSEAERKANVQNDICLDQGVLEPRDEAAGEAEAPPEQERRLAFCGETRRDTESAESQTVRQAGYTGAGRAAEDRAGSKTERAHALTGAAQSLQPRLPSGLSFSTMPSLAADSVPPSSPASASSAALLTMGGSSADEHLRERLEEEKLLLLQQAGMLQQQTGNVTEHMKDQIIALLRAFGVPFVSAPGEAEATAASLTEQGLADAVISDDSDALVFGAREIYRNFFENKKSVEMYEASFVVQKLGLDRQQLILLAMLLGCDYTLGVKGIGIVNAVEVLRAFPSLDALLAFRAWAEAPWTLGIGPTDSAEVRKYKEEHKNYRLQWLFPHDFPSHEVFDAFYTPLVAKSKEPFSWAVPDVDAIVAIMTHAGGLRREEVLDCLLPSLKRYTEAHAFQQQTRLTAFLPFVDKNKGRAPSERQQREEDDARAHNALRAAAEAVEAAETADAKHKKGRRGKGKKARGDGEADAGEASETECERENRLESAAVWQTREERRARREERGDASRNELKDEDAVGIICSERMLRALAVLERRHKKGRQTGDASNQTDKDDAEEEERGKMGSSRRRKRGQRGKRASHAAERDVEKPSDDGGQSPVSTSRAAKRPQAGAERANPKAEPRKDWRRRSGPTQKHPDFAGDAVLAAGELTRVEHEYVPVKEAKRLHVEGDFAHADAAVTHGRKKARLGSPGLAGIQDVQEEEAALLAAMRQELDEEEDLEAMAAAAEAELENAP</sequence>
<comment type="subcellular location">
    <subcellularLocation>
        <location evidence="2">Nucleus</location>
    </subcellularLocation>
</comment>
<evidence type="ECO:0000313" key="19">
    <source>
        <dbReference type="EMBL" id="PFH34466.1"/>
    </source>
</evidence>
<dbReference type="Proteomes" id="UP000224006">
    <property type="component" value="Chromosome VI"/>
</dbReference>
<feature type="compositionally biased region" description="Acidic residues" evidence="16">
    <location>
        <begin position="1193"/>
        <end position="1202"/>
    </location>
</feature>
<evidence type="ECO:0000256" key="7">
    <source>
        <dbReference type="ARBA" id="ARBA00022759"/>
    </source>
</evidence>
<feature type="compositionally biased region" description="Low complexity" evidence="16">
    <location>
        <begin position="1717"/>
        <end position="1726"/>
    </location>
</feature>
<feature type="compositionally biased region" description="Acidic residues" evidence="16">
    <location>
        <begin position="1747"/>
        <end position="1756"/>
    </location>
</feature>
<evidence type="ECO:0000256" key="2">
    <source>
        <dbReference type="ARBA" id="ARBA00004123"/>
    </source>
</evidence>
<feature type="compositionally biased region" description="Polar residues" evidence="16">
    <location>
        <begin position="1101"/>
        <end position="1123"/>
    </location>
</feature>
<dbReference type="InterPro" id="IPR036279">
    <property type="entry name" value="5-3_exonuclease_C_sf"/>
</dbReference>
<evidence type="ECO:0000256" key="8">
    <source>
        <dbReference type="ARBA" id="ARBA00022763"/>
    </source>
</evidence>
<feature type="region of interest" description="Disordered" evidence="16">
    <location>
        <begin position="1084"/>
        <end position="1158"/>
    </location>
</feature>
<feature type="compositionally biased region" description="Low complexity" evidence="16">
    <location>
        <begin position="973"/>
        <end position="1005"/>
    </location>
</feature>
<evidence type="ECO:0000256" key="15">
    <source>
        <dbReference type="SAM" id="Coils"/>
    </source>
</evidence>
<evidence type="ECO:0000256" key="4">
    <source>
        <dbReference type="ARBA" id="ARBA00022553"/>
    </source>
</evidence>
<keyword evidence="20" id="KW-1185">Reference proteome</keyword>
<reference evidence="19 20" key="1">
    <citation type="submission" date="2017-09" db="EMBL/GenBank/DDBJ databases">
        <title>Genome sequencing of Besnoitia besnoiti strain Bb-Ger1.</title>
        <authorList>
            <person name="Schares G."/>
            <person name="Venepally P."/>
            <person name="Lorenzi H.A."/>
        </authorList>
    </citation>
    <scope>NUCLEOTIDE SEQUENCE [LARGE SCALE GENOMIC DNA]</scope>
    <source>
        <strain evidence="19 20">Bb-Ger1</strain>
    </source>
</reference>
<dbReference type="InterPro" id="IPR006085">
    <property type="entry name" value="XPG_DNA_repair_N"/>
</dbReference>
<feature type="compositionally biased region" description="Low complexity" evidence="16">
    <location>
        <begin position="143"/>
        <end position="159"/>
    </location>
</feature>
<feature type="compositionally biased region" description="Low complexity" evidence="16">
    <location>
        <begin position="844"/>
        <end position="855"/>
    </location>
</feature>
<dbReference type="Gene3D" id="3.40.50.1010">
    <property type="entry name" value="5'-nuclease"/>
    <property type="match status" value="2"/>
</dbReference>
<dbReference type="EMBL" id="NWUJ01000006">
    <property type="protein sequence ID" value="PFH34466.1"/>
    <property type="molecule type" value="Genomic_DNA"/>
</dbReference>
<feature type="compositionally biased region" description="Acidic residues" evidence="16">
    <location>
        <begin position="271"/>
        <end position="280"/>
    </location>
</feature>
<feature type="compositionally biased region" description="Basic and acidic residues" evidence="16">
    <location>
        <begin position="1139"/>
        <end position="1152"/>
    </location>
</feature>
<feature type="region of interest" description="Disordered" evidence="16">
    <location>
        <begin position="1191"/>
        <end position="1219"/>
    </location>
</feature>
<dbReference type="CDD" id="cd09904">
    <property type="entry name" value="H3TH_XPG"/>
    <property type="match status" value="1"/>
</dbReference>
<feature type="region of interest" description="Disordered" evidence="16">
    <location>
        <begin position="1331"/>
        <end position="1384"/>
    </location>
</feature>
<evidence type="ECO:0000256" key="16">
    <source>
        <dbReference type="SAM" id="MobiDB-lite"/>
    </source>
</evidence>
<dbReference type="Pfam" id="PF00752">
    <property type="entry name" value="XPG_N"/>
    <property type="match status" value="1"/>
</dbReference>
<dbReference type="GO" id="GO:0003697">
    <property type="term" value="F:single-stranded DNA binding"/>
    <property type="evidence" value="ECO:0007669"/>
    <property type="project" value="InterPro"/>
</dbReference>
<name>A0A2A9MEU4_BESBE</name>
<evidence type="ECO:0000313" key="20">
    <source>
        <dbReference type="Proteomes" id="UP000224006"/>
    </source>
</evidence>
<feature type="compositionally biased region" description="Basic and acidic residues" evidence="16">
    <location>
        <begin position="1354"/>
        <end position="1367"/>
    </location>
</feature>
<dbReference type="GO" id="GO:0006289">
    <property type="term" value="P:nucleotide-excision repair"/>
    <property type="evidence" value="ECO:0007669"/>
    <property type="project" value="InterPro"/>
</dbReference>
<protein>
    <submittedName>
        <fullName evidence="19">XPG N-terminal domain-containing protein</fullName>
    </submittedName>
</protein>
<keyword evidence="13" id="KW-0539">Nucleus</keyword>
<evidence type="ECO:0000259" key="17">
    <source>
        <dbReference type="SMART" id="SM00484"/>
    </source>
</evidence>
<dbReference type="STRING" id="94643.A0A2A9MEU4"/>
<feature type="region of interest" description="Disordered" evidence="16">
    <location>
        <begin position="727"/>
        <end position="747"/>
    </location>
</feature>
<keyword evidence="15" id="KW-0175">Coiled coil</keyword>
<evidence type="ECO:0000256" key="5">
    <source>
        <dbReference type="ARBA" id="ARBA00022722"/>
    </source>
</evidence>
<dbReference type="SUPFAM" id="SSF47807">
    <property type="entry name" value="5' to 3' exonuclease, C-terminal subdomain"/>
    <property type="match status" value="1"/>
</dbReference>
<dbReference type="GO" id="GO:0046872">
    <property type="term" value="F:metal ion binding"/>
    <property type="evidence" value="ECO:0007669"/>
    <property type="project" value="UniProtKB-KW"/>
</dbReference>
<accession>A0A2A9MEU4</accession>
<organism evidence="19 20">
    <name type="scientific">Besnoitia besnoiti</name>
    <name type="common">Apicomplexan protozoan</name>
    <dbReference type="NCBI Taxonomy" id="94643"/>
    <lineage>
        <taxon>Eukaryota</taxon>
        <taxon>Sar</taxon>
        <taxon>Alveolata</taxon>
        <taxon>Apicomplexa</taxon>
        <taxon>Conoidasida</taxon>
        <taxon>Coccidia</taxon>
        <taxon>Eucoccidiorida</taxon>
        <taxon>Eimeriorina</taxon>
        <taxon>Sarcocystidae</taxon>
        <taxon>Besnoitia</taxon>
    </lineage>
</organism>
<evidence type="ECO:0000256" key="13">
    <source>
        <dbReference type="ARBA" id="ARBA00023242"/>
    </source>
</evidence>
<feature type="region of interest" description="Disordered" evidence="16">
    <location>
        <begin position="1717"/>
        <end position="1766"/>
    </location>
</feature>
<feature type="coiled-coil region" evidence="15">
    <location>
        <begin position="1973"/>
        <end position="2007"/>
    </location>
</feature>
<feature type="region of interest" description="Disordered" evidence="16">
    <location>
        <begin position="771"/>
        <end position="800"/>
    </location>
</feature>
<evidence type="ECO:0000256" key="6">
    <source>
        <dbReference type="ARBA" id="ARBA00022723"/>
    </source>
</evidence>
<dbReference type="InterPro" id="IPR001044">
    <property type="entry name" value="XPG/Rad2_eukaryotes"/>
</dbReference>
<feature type="region of interest" description="Disordered" evidence="16">
    <location>
        <begin position="117"/>
        <end position="280"/>
    </location>
</feature>
<keyword evidence="4" id="KW-0597">Phosphoprotein</keyword>
<evidence type="ECO:0000256" key="11">
    <source>
        <dbReference type="ARBA" id="ARBA00023128"/>
    </source>
</evidence>
<feature type="compositionally biased region" description="Basic residues" evidence="16">
    <location>
        <begin position="235"/>
        <end position="244"/>
    </location>
</feature>
<feature type="compositionally biased region" description="Low complexity" evidence="16">
    <location>
        <begin position="167"/>
        <end position="204"/>
    </location>
</feature>
<keyword evidence="6" id="KW-0479">Metal-binding</keyword>
<dbReference type="GeneID" id="40311425"/>
<dbReference type="VEuPathDB" id="ToxoDB:BESB_064970"/>
<dbReference type="InterPro" id="IPR006084">
    <property type="entry name" value="XPG/Rad2"/>
</dbReference>
<dbReference type="GO" id="GO:0048256">
    <property type="term" value="F:flap endonuclease activity"/>
    <property type="evidence" value="ECO:0007669"/>
    <property type="project" value="UniProtKB-ARBA"/>
</dbReference>
<evidence type="ECO:0000256" key="10">
    <source>
        <dbReference type="ARBA" id="ARBA00022842"/>
    </source>
</evidence>
<dbReference type="Pfam" id="PF00867">
    <property type="entry name" value="XPG_I"/>
    <property type="match status" value="1"/>
</dbReference>
<dbReference type="RefSeq" id="XP_029218475.1">
    <property type="nucleotide sequence ID" value="XM_029364892.1"/>
</dbReference>
<dbReference type="OrthoDB" id="31113at2759"/>
<evidence type="ECO:0000256" key="9">
    <source>
        <dbReference type="ARBA" id="ARBA00022801"/>
    </source>
</evidence>
<evidence type="ECO:0000256" key="1">
    <source>
        <dbReference type="ARBA" id="ARBA00001946"/>
    </source>
</evidence>
<feature type="compositionally biased region" description="Low complexity" evidence="16">
    <location>
        <begin position="260"/>
        <end position="270"/>
    </location>
</feature>
<dbReference type="Gene3D" id="1.10.150.20">
    <property type="entry name" value="5' to 3' exonuclease, C-terminal subdomain"/>
    <property type="match status" value="1"/>
</dbReference>
<dbReference type="SUPFAM" id="SSF88723">
    <property type="entry name" value="PIN domain-like"/>
    <property type="match status" value="1"/>
</dbReference>
<dbReference type="FunFam" id="1.10.150.20:FF:000030">
    <property type="entry name" value="Flap endonuclease GEN-like 1"/>
    <property type="match status" value="1"/>
</dbReference>
<feature type="compositionally biased region" description="Basic residues" evidence="16">
    <location>
        <begin position="1730"/>
        <end position="1741"/>
    </location>
</feature>
<dbReference type="KEGG" id="bbes:BESB_064970"/>
<comment type="caution">
    <text evidence="19">The sequence shown here is derived from an EMBL/GenBank/DDBJ whole genome shotgun (WGS) entry which is preliminary data.</text>
</comment>
<feature type="region of interest" description="Disordered" evidence="16">
    <location>
        <begin position="1814"/>
        <end position="1919"/>
    </location>
</feature>
<feature type="compositionally biased region" description="Pro residues" evidence="16">
    <location>
        <begin position="827"/>
        <end position="837"/>
    </location>
</feature>
<keyword evidence="11" id="KW-0496">Mitochondrion</keyword>
<feature type="compositionally biased region" description="Basic and acidic residues" evidence="16">
    <location>
        <begin position="664"/>
        <end position="683"/>
    </location>
</feature>
<evidence type="ECO:0000256" key="14">
    <source>
        <dbReference type="ARBA" id="ARBA00038112"/>
    </source>
</evidence>
<dbReference type="SMART" id="SM00484">
    <property type="entry name" value="XPGI"/>
    <property type="match status" value="1"/>
</dbReference>
<evidence type="ECO:0000256" key="12">
    <source>
        <dbReference type="ARBA" id="ARBA00023204"/>
    </source>
</evidence>
<evidence type="ECO:0000259" key="18">
    <source>
        <dbReference type="SMART" id="SM00485"/>
    </source>
</evidence>
<dbReference type="PRINTS" id="PR00066">
    <property type="entry name" value="XRODRMPGMNTG"/>
</dbReference>
<evidence type="ECO:0000256" key="3">
    <source>
        <dbReference type="ARBA" id="ARBA00005283"/>
    </source>
</evidence>
<dbReference type="PROSITE" id="PS00841">
    <property type="entry name" value="XPG_1"/>
    <property type="match status" value="1"/>
</dbReference>
<feature type="compositionally biased region" description="Basic and acidic residues" evidence="16">
    <location>
        <begin position="1859"/>
        <end position="1870"/>
    </location>
</feature>
<keyword evidence="7" id="KW-0255">Endonuclease</keyword>
<keyword evidence="8" id="KW-0227">DNA damage</keyword>
<feature type="domain" description="XPG-I" evidence="17">
    <location>
        <begin position="1460"/>
        <end position="1529"/>
    </location>
</feature>